<keyword evidence="2" id="KW-0472">Membrane</keyword>
<feature type="region of interest" description="Disordered" evidence="1">
    <location>
        <begin position="87"/>
        <end position="157"/>
    </location>
</feature>
<reference evidence="3" key="1">
    <citation type="journal article" date="2023" name="Mol. Phylogenet. Evol.">
        <title>Genome-scale phylogeny and comparative genomics of the fungal order Sordariales.</title>
        <authorList>
            <person name="Hensen N."/>
            <person name="Bonometti L."/>
            <person name="Westerberg I."/>
            <person name="Brannstrom I.O."/>
            <person name="Guillou S."/>
            <person name="Cros-Aarteil S."/>
            <person name="Calhoun S."/>
            <person name="Haridas S."/>
            <person name="Kuo A."/>
            <person name="Mondo S."/>
            <person name="Pangilinan J."/>
            <person name="Riley R."/>
            <person name="LaButti K."/>
            <person name="Andreopoulos B."/>
            <person name="Lipzen A."/>
            <person name="Chen C."/>
            <person name="Yan M."/>
            <person name="Daum C."/>
            <person name="Ng V."/>
            <person name="Clum A."/>
            <person name="Steindorff A."/>
            <person name="Ohm R.A."/>
            <person name="Martin F."/>
            <person name="Silar P."/>
            <person name="Natvig D.O."/>
            <person name="Lalanne C."/>
            <person name="Gautier V."/>
            <person name="Ament-Velasquez S.L."/>
            <person name="Kruys A."/>
            <person name="Hutchinson M.I."/>
            <person name="Powell A.J."/>
            <person name="Barry K."/>
            <person name="Miller A.N."/>
            <person name="Grigoriev I.V."/>
            <person name="Debuchy R."/>
            <person name="Gladieux P."/>
            <person name="Hiltunen Thoren M."/>
            <person name="Johannesson H."/>
        </authorList>
    </citation>
    <scope>NUCLEOTIDE SEQUENCE</scope>
    <source>
        <strain evidence="3">PSN309</strain>
    </source>
</reference>
<name>A0AAN7AKB4_9PEZI</name>
<feature type="compositionally biased region" description="Basic residues" evidence="1">
    <location>
        <begin position="110"/>
        <end position="129"/>
    </location>
</feature>
<evidence type="ECO:0000313" key="3">
    <source>
        <dbReference type="EMBL" id="KAK4190358.1"/>
    </source>
</evidence>
<sequence>MTDLMARRQTGVRQDFSPLLCGPLQYARGQALFTPLKAVANGRERVPSPLRRFSVPFPPISINALLLVLSLLFYLLFDSQADPWKRRPISLSSPSADSSRTIPGSYLSVSKRKEREHHRPPRRKKRARGFRFGSVRGDRPPLGEQSSERRGDCGGRAEKVLETTRNHRTTRNYRQILFHSRSSPPFSYRLQNLGELQLSPPQPLFFLTRRPSNLSTS</sequence>
<feature type="transmembrane region" description="Helical" evidence="2">
    <location>
        <begin position="57"/>
        <end position="77"/>
    </location>
</feature>
<accession>A0AAN7AKB4</accession>
<gene>
    <name evidence="3" type="ORF">QBC35DRAFT_79264</name>
</gene>
<keyword evidence="4" id="KW-1185">Reference proteome</keyword>
<dbReference type="Proteomes" id="UP001302126">
    <property type="component" value="Unassembled WGS sequence"/>
</dbReference>
<keyword evidence="2" id="KW-1133">Transmembrane helix</keyword>
<proteinExistence type="predicted"/>
<reference evidence="3" key="2">
    <citation type="submission" date="2023-05" db="EMBL/GenBank/DDBJ databases">
        <authorList>
            <consortium name="Lawrence Berkeley National Laboratory"/>
            <person name="Steindorff A."/>
            <person name="Hensen N."/>
            <person name="Bonometti L."/>
            <person name="Westerberg I."/>
            <person name="Brannstrom I.O."/>
            <person name="Guillou S."/>
            <person name="Cros-Aarteil S."/>
            <person name="Calhoun S."/>
            <person name="Haridas S."/>
            <person name="Kuo A."/>
            <person name="Mondo S."/>
            <person name="Pangilinan J."/>
            <person name="Riley R."/>
            <person name="Labutti K."/>
            <person name="Andreopoulos B."/>
            <person name="Lipzen A."/>
            <person name="Chen C."/>
            <person name="Yanf M."/>
            <person name="Daum C."/>
            <person name="Ng V."/>
            <person name="Clum A."/>
            <person name="Ohm R."/>
            <person name="Martin F."/>
            <person name="Silar P."/>
            <person name="Natvig D."/>
            <person name="Lalanne C."/>
            <person name="Gautier V."/>
            <person name="Ament-Velasquez S.L."/>
            <person name="Kruys A."/>
            <person name="Hutchinson M.I."/>
            <person name="Powell A.J."/>
            <person name="Barry K."/>
            <person name="Miller A.N."/>
            <person name="Grigoriev I.V."/>
            <person name="Debuchy R."/>
            <person name="Gladieux P."/>
            <person name="Thoren M.H."/>
            <person name="Johannesson H."/>
        </authorList>
    </citation>
    <scope>NUCLEOTIDE SEQUENCE</scope>
    <source>
        <strain evidence="3">PSN309</strain>
    </source>
</reference>
<keyword evidence="2" id="KW-0812">Transmembrane</keyword>
<feature type="compositionally biased region" description="Low complexity" evidence="1">
    <location>
        <begin position="90"/>
        <end position="99"/>
    </location>
</feature>
<evidence type="ECO:0008006" key="5">
    <source>
        <dbReference type="Google" id="ProtNLM"/>
    </source>
</evidence>
<organism evidence="3 4">
    <name type="scientific">Podospora australis</name>
    <dbReference type="NCBI Taxonomy" id="1536484"/>
    <lineage>
        <taxon>Eukaryota</taxon>
        <taxon>Fungi</taxon>
        <taxon>Dikarya</taxon>
        <taxon>Ascomycota</taxon>
        <taxon>Pezizomycotina</taxon>
        <taxon>Sordariomycetes</taxon>
        <taxon>Sordariomycetidae</taxon>
        <taxon>Sordariales</taxon>
        <taxon>Podosporaceae</taxon>
        <taxon>Podospora</taxon>
    </lineage>
</organism>
<feature type="compositionally biased region" description="Basic and acidic residues" evidence="1">
    <location>
        <begin position="136"/>
        <end position="157"/>
    </location>
</feature>
<evidence type="ECO:0000256" key="2">
    <source>
        <dbReference type="SAM" id="Phobius"/>
    </source>
</evidence>
<evidence type="ECO:0000313" key="4">
    <source>
        <dbReference type="Proteomes" id="UP001302126"/>
    </source>
</evidence>
<comment type="caution">
    <text evidence="3">The sequence shown here is derived from an EMBL/GenBank/DDBJ whole genome shotgun (WGS) entry which is preliminary data.</text>
</comment>
<protein>
    <recommendedName>
        <fullName evidence="5">Transmembrane protein</fullName>
    </recommendedName>
</protein>
<dbReference type="EMBL" id="MU864366">
    <property type="protein sequence ID" value="KAK4190358.1"/>
    <property type="molecule type" value="Genomic_DNA"/>
</dbReference>
<dbReference type="AlphaFoldDB" id="A0AAN7AKB4"/>
<evidence type="ECO:0000256" key="1">
    <source>
        <dbReference type="SAM" id="MobiDB-lite"/>
    </source>
</evidence>